<dbReference type="InterPro" id="IPR018095">
    <property type="entry name" value="Thymidylate_kin_CS"/>
</dbReference>
<dbReference type="GO" id="GO:0004798">
    <property type="term" value="F:dTMP kinase activity"/>
    <property type="evidence" value="ECO:0007669"/>
    <property type="project" value="UniProtKB-EC"/>
</dbReference>
<comment type="caution">
    <text evidence="11">Lacks conserved residue(s) required for the propagation of feature annotation.</text>
</comment>
<keyword evidence="7 11" id="KW-0418">Kinase</keyword>
<dbReference type="InterPro" id="IPR039430">
    <property type="entry name" value="Thymidylate_kin-like_dom"/>
</dbReference>
<name>A0ABV2EKD0_9CAUL</name>
<evidence type="ECO:0000256" key="6">
    <source>
        <dbReference type="ARBA" id="ARBA00022741"/>
    </source>
</evidence>
<dbReference type="NCBIfam" id="TIGR00041">
    <property type="entry name" value="DTMP_kinase"/>
    <property type="match status" value="1"/>
</dbReference>
<dbReference type="EC" id="2.7.4.9" evidence="2 11"/>
<comment type="caution">
    <text evidence="13">The sequence shown here is derived from an EMBL/GenBank/DDBJ whole genome shotgun (WGS) entry which is preliminary data.</text>
</comment>
<dbReference type="Pfam" id="PF02223">
    <property type="entry name" value="Thymidylate_kin"/>
    <property type="match status" value="1"/>
</dbReference>
<evidence type="ECO:0000256" key="7">
    <source>
        <dbReference type="ARBA" id="ARBA00022777"/>
    </source>
</evidence>
<dbReference type="PROSITE" id="PS01331">
    <property type="entry name" value="THYMIDYLATE_KINASE"/>
    <property type="match status" value="1"/>
</dbReference>
<evidence type="ECO:0000256" key="9">
    <source>
        <dbReference type="ARBA" id="ARBA00029962"/>
    </source>
</evidence>
<gene>
    <name evidence="11" type="primary">tmk</name>
    <name evidence="13" type="ORF">ABID41_002608</name>
</gene>
<dbReference type="InterPro" id="IPR018094">
    <property type="entry name" value="Thymidylate_kinase"/>
</dbReference>
<comment type="catalytic activity">
    <reaction evidence="10 11">
        <text>dTMP + ATP = dTDP + ADP</text>
        <dbReference type="Rhea" id="RHEA:13517"/>
        <dbReference type="ChEBI" id="CHEBI:30616"/>
        <dbReference type="ChEBI" id="CHEBI:58369"/>
        <dbReference type="ChEBI" id="CHEBI:63528"/>
        <dbReference type="ChEBI" id="CHEBI:456216"/>
        <dbReference type="EC" id="2.7.4.9"/>
    </reaction>
</comment>
<evidence type="ECO:0000256" key="11">
    <source>
        <dbReference type="HAMAP-Rule" id="MF_00165"/>
    </source>
</evidence>
<protein>
    <recommendedName>
        <fullName evidence="3 11">Thymidylate kinase</fullName>
        <ecNumber evidence="2 11">2.7.4.9</ecNumber>
    </recommendedName>
    <alternativeName>
        <fullName evidence="9 11">dTMP kinase</fullName>
    </alternativeName>
</protein>
<organism evidence="13 14">
    <name type="scientific">Phenylobacterium koreense</name>
    <dbReference type="NCBI Taxonomy" id="266125"/>
    <lineage>
        <taxon>Bacteria</taxon>
        <taxon>Pseudomonadati</taxon>
        <taxon>Pseudomonadota</taxon>
        <taxon>Alphaproteobacteria</taxon>
        <taxon>Caulobacterales</taxon>
        <taxon>Caulobacteraceae</taxon>
        <taxon>Phenylobacterium</taxon>
    </lineage>
</organism>
<accession>A0ABV2EKD0</accession>
<proteinExistence type="inferred from homology"/>
<dbReference type="PANTHER" id="PTHR10344">
    <property type="entry name" value="THYMIDYLATE KINASE"/>
    <property type="match status" value="1"/>
</dbReference>
<evidence type="ECO:0000313" key="13">
    <source>
        <dbReference type="EMBL" id="MET3527490.1"/>
    </source>
</evidence>
<dbReference type="HAMAP" id="MF_00165">
    <property type="entry name" value="Thymidylate_kinase"/>
    <property type="match status" value="1"/>
</dbReference>
<evidence type="ECO:0000313" key="14">
    <source>
        <dbReference type="Proteomes" id="UP001549110"/>
    </source>
</evidence>
<evidence type="ECO:0000256" key="10">
    <source>
        <dbReference type="ARBA" id="ARBA00048743"/>
    </source>
</evidence>
<dbReference type="Gene3D" id="3.40.50.300">
    <property type="entry name" value="P-loop containing nucleotide triphosphate hydrolases"/>
    <property type="match status" value="1"/>
</dbReference>
<evidence type="ECO:0000256" key="1">
    <source>
        <dbReference type="ARBA" id="ARBA00009776"/>
    </source>
</evidence>
<dbReference type="Proteomes" id="UP001549110">
    <property type="component" value="Unassembled WGS sequence"/>
</dbReference>
<evidence type="ECO:0000256" key="2">
    <source>
        <dbReference type="ARBA" id="ARBA00012980"/>
    </source>
</evidence>
<dbReference type="SUPFAM" id="SSF52540">
    <property type="entry name" value="P-loop containing nucleoside triphosphate hydrolases"/>
    <property type="match status" value="1"/>
</dbReference>
<dbReference type="InterPro" id="IPR027417">
    <property type="entry name" value="P-loop_NTPase"/>
</dbReference>
<sequence length="180" mass="19285">MATREPGGSPGAEAIRNLVLKGDADRWSPVTETLLMYGARRDHIERTIEPALARGAWVVCDRFADSTRAYQGAAGGVDPQFISALETHVLDGARPDLTLVFDLPVDVGLARAEAFAAADGHAETRFESKGLAFHERLRAAFSQIAAGEPERCAIIDAAATIDAVEAQVWETVSRRLDLGG</sequence>
<evidence type="ECO:0000256" key="3">
    <source>
        <dbReference type="ARBA" id="ARBA00017144"/>
    </source>
</evidence>
<evidence type="ECO:0000256" key="4">
    <source>
        <dbReference type="ARBA" id="ARBA00022679"/>
    </source>
</evidence>
<dbReference type="CDD" id="cd01672">
    <property type="entry name" value="TMPK"/>
    <property type="match status" value="1"/>
</dbReference>
<keyword evidence="5 11" id="KW-0545">Nucleotide biosynthesis</keyword>
<reference evidence="13 14" key="1">
    <citation type="submission" date="2024-06" db="EMBL/GenBank/DDBJ databases">
        <title>Genomic Encyclopedia of Type Strains, Phase IV (KMG-IV): sequencing the most valuable type-strain genomes for metagenomic binning, comparative biology and taxonomic classification.</title>
        <authorList>
            <person name="Goeker M."/>
        </authorList>
    </citation>
    <scope>NUCLEOTIDE SEQUENCE [LARGE SCALE GENOMIC DNA]</scope>
    <source>
        <strain evidence="13 14">DSM 17809</strain>
    </source>
</reference>
<dbReference type="PANTHER" id="PTHR10344:SF4">
    <property type="entry name" value="UMP-CMP KINASE 2, MITOCHONDRIAL"/>
    <property type="match status" value="1"/>
</dbReference>
<dbReference type="EMBL" id="JBEPLU010000002">
    <property type="protein sequence ID" value="MET3527490.1"/>
    <property type="molecule type" value="Genomic_DNA"/>
</dbReference>
<evidence type="ECO:0000256" key="5">
    <source>
        <dbReference type="ARBA" id="ARBA00022727"/>
    </source>
</evidence>
<keyword evidence="14" id="KW-1185">Reference proteome</keyword>
<evidence type="ECO:0000256" key="8">
    <source>
        <dbReference type="ARBA" id="ARBA00022840"/>
    </source>
</evidence>
<comment type="function">
    <text evidence="11">Phosphorylation of dTMP to form dTDP in both de novo and salvage pathways of dTTP synthesis.</text>
</comment>
<evidence type="ECO:0000259" key="12">
    <source>
        <dbReference type="Pfam" id="PF02223"/>
    </source>
</evidence>
<comment type="similarity">
    <text evidence="1 11">Belongs to the thymidylate kinase family.</text>
</comment>
<keyword evidence="4 11" id="KW-0808">Transferase</keyword>
<feature type="domain" description="Thymidylate kinase-like" evidence="12">
    <location>
        <begin position="2"/>
        <end position="167"/>
    </location>
</feature>
<keyword evidence="8 11" id="KW-0067">ATP-binding</keyword>
<keyword evidence="6 11" id="KW-0547">Nucleotide-binding</keyword>